<dbReference type="SUPFAM" id="SSF52266">
    <property type="entry name" value="SGNH hydrolase"/>
    <property type="match status" value="1"/>
</dbReference>
<feature type="signal peptide" evidence="2">
    <location>
        <begin position="1"/>
        <end position="21"/>
    </location>
</feature>
<evidence type="ECO:0000313" key="5">
    <source>
        <dbReference type="Proteomes" id="UP001597476"/>
    </source>
</evidence>
<protein>
    <submittedName>
        <fullName evidence="4">Sialate O-acetylesterase</fullName>
    </submittedName>
</protein>
<keyword evidence="2" id="KW-0732">Signal</keyword>
<evidence type="ECO:0000313" key="4">
    <source>
        <dbReference type="EMBL" id="MFD2727607.1"/>
    </source>
</evidence>
<dbReference type="InterPro" id="IPR039329">
    <property type="entry name" value="SIAE"/>
</dbReference>
<proteinExistence type="predicted"/>
<dbReference type="InterPro" id="IPR005181">
    <property type="entry name" value="SASA"/>
</dbReference>
<evidence type="ECO:0000256" key="1">
    <source>
        <dbReference type="ARBA" id="ARBA00022801"/>
    </source>
</evidence>
<evidence type="ECO:0000256" key="2">
    <source>
        <dbReference type="SAM" id="SignalP"/>
    </source>
</evidence>
<comment type="caution">
    <text evidence="4">The sequence shown here is derived from an EMBL/GenBank/DDBJ whole genome shotgun (WGS) entry which is preliminary data.</text>
</comment>
<dbReference type="RefSeq" id="WP_380293631.1">
    <property type="nucleotide sequence ID" value="NZ_JBHULY010000039.1"/>
</dbReference>
<dbReference type="Proteomes" id="UP001597476">
    <property type="component" value="Unassembled WGS sequence"/>
</dbReference>
<name>A0ABW5TEY9_9FLAO</name>
<sequence>MSYKTKLLVLFFAICTFCAYSQTQLPSVFGDNMVLQQNEQVAFWGKDVPHAEINIISTWGESAKATTNSAGFWETSIKTKKASFKTEELQIQGSETITLRNILIGEVWFCSGQSNMEMPLKGLRKSKVLNAEGYLQKSDNNHIRLFNNARTANVSPSFNVNGKWQESNRESALSFSAIGYIFGTRLFEKLNVPIGVIESSWGGTKIESWIPKGYLLKYDGIKFSDSLPKEQNKQKKPSFLYNAMIHPFKNFKVKGMLWYQGESNSGQPEPYYDYMTDLISSWRSQWENKNLPFYFVQIAPYNYTKFKKRIAFNANLIREAQLKVSRDIKNTAIVVTTDAGDCNDIHPSKKEIIAMRLANIALANQYNFKTTNFRSAILERTTIKDNKITLKFKFQKGDFFITQENIKGFTIASSNQKFHPAQVSFSKDKKSIILYSENVKKPVAVRYGFEDCFESNLKTKSGLPISIFRTDKW</sequence>
<dbReference type="PANTHER" id="PTHR22901">
    <property type="entry name" value="SIALATE O-ACETYLESTERASE"/>
    <property type="match status" value="1"/>
</dbReference>
<keyword evidence="1" id="KW-0378">Hydrolase</keyword>
<accession>A0ABW5TEY9</accession>
<evidence type="ECO:0000259" key="3">
    <source>
        <dbReference type="Pfam" id="PF03629"/>
    </source>
</evidence>
<dbReference type="PANTHER" id="PTHR22901:SF0">
    <property type="entry name" value="SIALATE O-ACETYLESTERASE"/>
    <property type="match status" value="1"/>
</dbReference>
<organism evidence="4 5">
    <name type="scientific">Hyunsoonleella rubra</name>
    <dbReference type="NCBI Taxonomy" id="1737062"/>
    <lineage>
        <taxon>Bacteria</taxon>
        <taxon>Pseudomonadati</taxon>
        <taxon>Bacteroidota</taxon>
        <taxon>Flavobacteriia</taxon>
        <taxon>Flavobacteriales</taxon>
        <taxon>Flavobacteriaceae</taxon>
    </lineage>
</organism>
<keyword evidence="5" id="KW-1185">Reference proteome</keyword>
<dbReference type="Pfam" id="PF03629">
    <property type="entry name" value="SASA"/>
    <property type="match status" value="1"/>
</dbReference>
<feature type="chain" id="PRO_5045262009" evidence="2">
    <location>
        <begin position="22"/>
        <end position="473"/>
    </location>
</feature>
<gene>
    <name evidence="4" type="ORF">ACFSR8_15390</name>
</gene>
<dbReference type="Gene3D" id="3.40.50.1110">
    <property type="entry name" value="SGNH hydrolase"/>
    <property type="match status" value="1"/>
</dbReference>
<dbReference type="EMBL" id="JBHULY010000039">
    <property type="protein sequence ID" value="MFD2727607.1"/>
    <property type="molecule type" value="Genomic_DNA"/>
</dbReference>
<reference evidence="5" key="1">
    <citation type="journal article" date="2019" name="Int. J. Syst. Evol. Microbiol.">
        <title>The Global Catalogue of Microorganisms (GCM) 10K type strain sequencing project: providing services to taxonomists for standard genome sequencing and annotation.</title>
        <authorList>
            <consortium name="The Broad Institute Genomics Platform"/>
            <consortium name="The Broad Institute Genome Sequencing Center for Infectious Disease"/>
            <person name="Wu L."/>
            <person name="Ma J."/>
        </authorList>
    </citation>
    <scope>NUCLEOTIDE SEQUENCE [LARGE SCALE GENOMIC DNA]</scope>
    <source>
        <strain evidence="5">KCTC 42398</strain>
    </source>
</reference>
<dbReference type="InterPro" id="IPR036514">
    <property type="entry name" value="SGNH_hydro_sf"/>
</dbReference>
<feature type="domain" description="Sialate O-acetylesterase" evidence="3">
    <location>
        <begin position="106"/>
        <end position="347"/>
    </location>
</feature>